<evidence type="ECO:0000313" key="4">
    <source>
        <dbReference type="Proteomes" id="UP001352852"/>
    </source>
</evidence>
<feature type="domain" description="CBF1-interacting co-repressor CIR N-terminal" evidence="2">
    <location>
        <begin position="8"/>
        <end position="44"/>
    </location>
</feature>
<comment type="caution">
    <text evidence="3">The sequence shown here is derived from an EMBL/GenBank/DDBJ whole genome shotgun (WGS) entry which is preliminary data.</text>
</comment>
<dbReference type="InterPro" id="IPR019339">
    <property type="entry name" value="CIR_N_dom"/>
</dbReference>
<feature type="compositionally biased region" description="Basic and acidic residues" evidence="1">
    <location>
        <begin position="12"/>
        <end position="25"/>
    </location>
</feature>
<dbReference type="Pfam" id="PF10197">
    <property type="entry name" value="Cir_N"/>
    <property type="match status" value="1"/>
</dbReference>
<accession>A0ABU7DR83</accession>
<sequence length="272" mass="32285">MNILPKKSWHVRNKDNVARVRRDEAQAAEEEREAKRRVERAEQEARTEYLRRKAQAALQSAGARGDDDGEPSGASLEHLNLFPLEDSSEKKGNEEYLREKKEEKEKQERAIGLLVSLGPQPGSEVTPWYMKSSTEQEEERKEKEKRKGISEEEKEKKDRRLKDSLDPLKDMKKAMGVYERREQKKKEKRNKEEKKSTGESSIERLRAERLQREVEERRRAQALLDQRSGKRKGAHREMDERERPYNSAFFPELARKRQRRDRESWRDEILKS</sequence>
<name>A0ABU7DR83_9TELE</name>
<evidence type="ECO:0000256" key="1">
    <source>
        <dbReference type="SAM" id="MobiDB-lite"/>
    </source>
</evidence>
<gene>
    <name evidence="3" type="ORF">CHARACLAT_008641</name>
</gene>
<evidence type="ECO:0000259" key="2">
    <source>
        <dbReference type="SMART" id="SM01083"/>
    </source>
</evidence>
<protein>
    <recommendedName>
        <fullName evidence="2">CBF1-interacting co-repressor CIR N-terminal domain-containing protein</fullName>
    </recommendedName>
</protein>
<keyword evidence="4" id="KW-1185">Reference proteome</keyword>
<feature type="compositionally biased region" description="Basic and acidic residues" evidence="1">
    <location>
        <begin position="235"/>
        <end position="244"/>
    </location>
</feature>
<dbReference type="EMBL" id="JAHUTJ010033298">
    <property type="protein sequence ID" value="MED6276991.1"/>
    <property type="molecule type" value="Genomic_DNA"/>
</dbReference>
<dbReference type="SMART" id="SM01083">
    <property type="entry name" value="Cir_N"/>
    <property type="match status" value="1"/>
</dbReference>
<dbReference type="InterPro" id="IPR039875">
    <property type="entry name" value="LENG1-like"/>
</dbReference>
<dbReference type="Proteomes" id="UP001352852">
    <property type="component" value="Unassembled WGS sequence"/>
</dbReference>
<feature type="compositionally biased region" description="Basic and acidic residues" evidence="1">
    <location>
        <begin position="87"/>
        <end position="109"/>
    </location>
</feature>
<proteinExistence type="predicted"/>
<evidence type="ECO:0000313" key="3">
    <source>
        <dbReference type="EMBL" id="MED6276991.1"/>
    </source>
</evidence>
<dbReference type="PANTHER" id="PTHR22093">
    <property type="entry name" value="LEUKOCYTE RECEPTOR CLUSTER LRC MEMBER 1"/>
    <property type="match status" value="1"/>
</dbReference>
<feature type="region of interest" description="Disordered" evidence="1">
    <location>
        <begin position="1"/>
        <end position="272"/>
    </location>
</feature>
<organism evidence="3 4">
    <name type="scientific">Characodon lateralis</name>
    <dbReference type="NCBI Taxonomy" id="208331"/>
    <lineage>
        <taxon>Eukaryota</taxon>
        <taxon>Metazoa</taxon>
        <taxon>Chordata</taxon>
        <taxon>Craniata</taxon>
        <taxon>Vertebrata</taxon>
        <taxon>Euteleostomi</taxon>
        <taxon>Actinopterygii</taxon>
        <taxon>Neopterygii</taxon>
        <taxon>Teleostei</taxon>
        <taxon>Neoteleostei</taxon>
        <taxon>Acanthomorphata</taxon>
        <taxon>Ovalentaria</taxon>
        <taxon>Atherinomorphae</taxon>
        <taxon>Cyprinodontiformes</taxon>
        <taxon>Goodeidae</taxon>
        <taxon>Characodon</taxon>
    </lineage>
</organism>
<feature type="compositionally biased region" description="Basic and acidic residues" evidence="1">
    <location>
        <begin position="32"/>
        <end position="51"/>
    </location>
</feature>
<feature type="compositionally biased region" description="Basic and acidic residues" evidence="1">
    <location>
        <begin position="138"/>
        <end position="219"/>
    </location>
</feature>
<feature type="compositionally biased region" description="Basic and acidic residues" evidence="1">
    <location>
        <begin position="260"/>
        <end position="272"/>
    </location>
</feature>
<dbReference type="PANTHER" id="PTHR22093:SF0">
    <property type="entry name" value="LEUKOCYTE RECEPTOR CLUSTER MEMBER 1"/>
    <property type="match status" value="1"/>
</dbReference>
<reference evidence="3 4" key="1">
    <citation type="submission" date="2021-06" db="EMBL/GenBank/DDBJ databases">
        <authorList>
            <person name="Palmer J.M."/>
        </authorList>
    </citation>
    <scope>NUCLEOTIDE SEQUENCE [LARGE SCALE GENOMIC DNA]</scope>
    <source>
        <strain evidence="3 4">CL_MEX2019</strain>
        <tissue evidence="3">Muscle</tissue>
    </source>
</reference>